<evidence type="ECO:0000256" key="2">
    <source>
        <dbReference type="SAM" id="Phobius"/>
    </source>
</evidence>
<feature type="transmembrane region" description="Helical" evidence="2">
    <location>
        <begin position="39"/>
        <end position="60"/>
    </location>
</feature>
<name>A0A482II79_9BURK</name>
<sequence length="63" mass="6861">MPALGAGIRPANQMLMQPSETSPSPQDRKAAQRAANRRLGWILLSIVVVFFLGFFAKMVFLGG</sequence>
<dbReference type="AlphaFoldDB" id="A0A482II79"/>
<feature type="region of interest" description="Disordered" evidence="1">
    <location>
        <begin position="1"/>
        <end position="31"/>
    </location>
</feature>
<dbReference type="NCBIfam" id="NF038351">
    <property type="entry name" value="cyt_ox_assem_30"/>
    <property type="match status" value="1"/>
</dbReference>
<proteinExistence type="predicted"/>
<gene>
    <name evidence="3" type="ORF">DDF84_001340</name>
</gene>
<accession>A0A482II79</accession>
<evidence type="ECO:0000313" key="4">
    <source>
        <dbReference type="Proteomes" id="UP000253772"/>
    </source>
</evidence>
<keyword evidence="2" id="KW-0812">Transmembrane</keyword>
<dbReference type="Proteomes" id="UP000253772">
    <property type="component" value="Chromosome c1"/>
</dbReference>
<organism evidence="3 4">
    <name type="scientific">Cupriavidus metallidurans</name>
    <dbReference type="NCBI Taxonomy" id="119219"/>
    <lineage>
        <taxon>Bacteria</taxon>
        <taxon>Pseudomonadati</taxon>
        <taxon>Pseudomonadota</taxon>
        <taxon>Betaproteobacteria</taxon>
        <taxon>Burkholderiales</taxon>
        <taxon>Burkholderiaceae</taxon>
        <taxon>Cupriavidus</taxon>
    </lineage>
</organism>
<evidence type="ECO:0000313" key="3">
    <source>
        <dbReference type="EMBL" id="QBP08478.1"/>
    </source>
</evidence>
<dbReference type="EMBL" id="CP037900">
    <property type="protein sequence ID" value="QBP08478.1"/>
    <property type="molecule type" value="Genomic_DNA"/>
</dbReference>
<evidence type="ECO:0000256" key="1">
    <source>
        <dbReference type="SAM" id="MobiDB-lite"/>
    </source>
</evidence>
<dbReference type="InterPro" id="IPR047811">
    <property type="entry name" value="CytC_ox_assmbl_put"/>
</dbReference>
<feature type="compositionally biased region" description="Polar residues" evidence="1">
    <location>
        <begin position="14"/>
        <end position="25"/>
    </location>
</feature>
<keyword evidence="2" id="KW-1133">Transmembrane helix</keyword>
<protein>
    <submittedName>
        <fullName evidence="3">Uncharacterized protein</fullName>
    </submittedName>
</protein>
<reference evidence="3 4" key="1">
    <citation type="submission" date="2019-03" db="EMBL/GenBank/DDBJ databases">
        <title>Comparative insights into the high quality Complete genome sequence of highly metal resistant Cupriavidus metallidurans strain BS1 isolated from a gold-copper mine.</title>
        <authorList>
            <person name="Mazhar H.S."/>
            <person name="Rensing C."/>
        </authorList>
    </citation>
    <scope>NUCLEOTIDE SEQUENCE [LARGE SCALE GENOMIC DNA]</scope>
    <source>
        <strain evidence="3 4">BS1</strain>
    </source>
</reference>
<keyword evidence="2" id="KW-0472">Membrane</keyword>
<dbReference type="OrthoDB" id="8970704at2"/>